<evidence type="ECO:0000256" key="1">
    <source>
        <dbReference type="ARBA" id="ARBA00000385"/>
    </source>
</evidence>
<evidence type="ECO:0000313" key="9">
    <source>
        <dbReference type="EMBL" id="OOM72315.1"/>
    </source>
</evidence>
<dbReference type="HAMAP" id="MF_01080">
    <property type="entry name" value="TruB_bact"/>
    <property type="match status" value="1"/>
</dbReference>
<evidence type="ECO:0000256" key="2">
    <source>
        <dbReference type="ARBA" id="ARBA00005642"/>
    </source>
</evidence>
<dbReference type="InterPro" id="IPR014780">
    <property type="entry name" value="tRNA_psdUridine_synth_TruB"/>
</dbReference>
<dbReference type="CDD" id="cd02573">
    <property type="entry name" value="PseudoU_synth_EcTruB"/>
    <property type="match status" value="1"/>
</dbReference>
<feature type="domain" description="tRNA pseudouridine synthase II TruB subfamily 1 C-terminal" evidence="7">
    <location>
        <begin position="273"/>
        <end position="326"/>
    </location>
</feature>
<feature type="active site" description="Nucleophile" evidence="5">
    <location>
        <position position="81"/>
    </location>
</feature>
<dbReference type="Proteomes" id="UP000190890">
    <property type="component" value="Unassembled WGS sequence"/>
</dbReference>
<feature type="domain" description="Pseudouridine synthase II N-terminal" evidence="6">
    <location>
        <begin position="68"/>
        <end position="214"/>
    </location>
</feature>
<accession>A0A1S8T4B0</accession>
<organism evidence="9 10">
    <name type="scientific">Clostridium puniceum</name>
    <dbReference type="NCBI Taxonomy" id="29367"/>
    <lineage>
        <taxon>Bacteria</taxon>
        <taxon>Bacillati</taxon>
        <taxon>Bacillota</taxon>
        <taxon>Clostridia</taxon>
        <taxon>Eubacteriales</taxon>
        <taxon>Clostridiaceae</taxon>
        <taxon>Clostridium</taxon>
    </lineage>
</organism>
<proteinExistence type="inferred from homology"/>
<dbReference type="PANTHER" id="PTHR13767:SF2">
    <property type="entry name" value="PSEUDOURIDYLATE SYNTHASE TRUB1"/>
    <property type="match status" value="1"/>
</dbReference>
<dbReference type="Pfam" id="PF01509">
    <property type="entry name" value="TruB_N"/>
    <property type="match status" value="1"/>
</dbReference>
<dbReference type="InterPro" id="IPR015240">
    <property type="entry name" value="tRNA_sdUridine_synth_fam1_C"/>
</dbReference>
<evidence type="ECO:0000256" key="5">
    <source>
        <dbReference type="HAMAP-Rule" id="MF_01080"/>
    </source>
</evidence>
<dbReference type="GO" id="GO:0031119">
    <property type="term" value="P:tRNA pseudouridine synthesis"/>
    <property type="evidence" value="ECO:0007669"/>
    <property type="project" value="UniProtKB-UniRule"/>
</dbReference>
<dbReference type="GO" id="GO:0003723">
    <property type="term" value="F:RNA binding"/>
    <property type="evidence" value="ECO:0007669"/>
    <property type="project" value="InterPro"/>
</dbReference>
<evidence type="ECO:0000259" key="7">
    <source>
        <dbReference type="Pfam" id="PF09157"/>
    </source>
</evidence>
<dbReference type="AlphaFoldDB" id="A0A1S8T4B0"/>
<comment type="catalytic activity">
    <reaction evidence="1 5">
        <text>uridine(55) in tRNA = pseudouridine(55) in tRNA</text>
        <dbReference type="Rhea" id="RHEA:42532"/>
        <dbReference type="Rhea" id="RHEA-COMP:10101"/>
        <dbReference type="Rhea" id="RHEA-COMP:10102"/>
        <dbReference type="ChEBI" id="CHEBI:65314"/>
        <dbReference type="ChEBI" id="CHEBI:65315"/>
        <dbReference type="EC" id="5.4.99.25"/>
    </reaction>
</comment>
<dbReference type="PANTHER" id="PTHR13767">
    <property type="entry name" value="TRNA-PSEUDOURIDINE SYNTHASE"/>
    <property type="match status" value="1"/>
</dbReference>
<comment type="similarity">
    <text evidence="2 5">Belongs to the pseudouridine synthase TruB family. Type 1 subfamily.</text>
</comment>
<dbReference type="STRING" id="29367.CLPUN_47830"/>
<dbReference type="Pfam" id="PF16198">
    <property type="entry name" value="TruB_C_2"/>
    <property type="match status" value="1"/>
</dbReference>
<keyword evidence="4 5" id="KW-0413">Isomerase</keyword>
<feature type="domain" description="tRNA pseudouridylate synthase B C-terminal" evidence="8">
    <location>
        <begin position="215"/>
        <end position="255"/>
    </location>
</feature>
<gene>
    <name evidence="5 9" type="primary">truB</name>
    <name evidence="9" type="ORF">CLPUN_47830</name>
</gene>
<dbReference type="EMBL" id="LZZM01000223">
    <property type="protein sequence ID" value="OOM72315.1"/>
    <property type="molecule type" value="Genomic_DNA"/>
</dbReference>
<keyword evidence="3 5" id="KW-0819">tRNA processing</keyword>
<dbReference type="InterPro" id="IPR002501">
    <property type="entry name" value="PsdUridine_synth_N"/>
</dbReference>
<dbReference type="GO" id="GO:0160148">
    <property type="term" value="F:tRNA pseudouridine(55) synthase activity"/>
    <property type="evidence" value="ECO:0007669"/>
    <property type="project" value="UniProtKB-EC"/>
</dbReference>
<comment type="caution">
    <text evidence="9">The sequence shown here is derived from an EMBL/GenBank/DDBJ whole genome shotgun (WGS) entry which is preliminary data.</text>
</comment>
<dbReference type="EC" id="5.4.99.25" evidence="5"/>
<dbReference type="InterPro" id="IPR020103">
    <property type="entry name" value="PsdUridine_synth_cat_dom_sf"/>
</dbReference>
<reference evidence="9 10" key="1">
    <citation type="submission" date="2016-05" db="EMBL/GenBank/DDBJ databases">
        <title>Microbial solvent formation.</title>
        <authorList>
            <person name="Poehlein A."/>
            <person name="Montoya Solano J.D."/>
            <person name="Flitsch S."/>
            <person name="Krabben P."/>
            <person name="Duerre P."/>
            <person name="Daniel R."/>
        </authorList>
    </citation>
    <scope>NUCLEOTIDE SEQUENCE [LARGE SCALE GENOMIC DNA]</scope>
    <source>
        <strain evidence="9 10">DSM 2619</strain>
    </source>
</reference>
<dbReference type="Gene3D" id="3.30.2350.10">
    <property type="entry name" value="Pseudouridine synthase"/>
    <property type="match status" value="1"/>
</dbReference>
<sequence length="334" mass="37986">MKNGIETSDMKKGTEILNMKKEMETLIIDNETDISSIKKETLHINGVLNIFKNKGMTSFDVVRKIKFLANEKKVGHTGTLDPEATGVLPVCLGKATKIIDYIMDSRKVYEVKLLLGTKTTTYDLEGEVMETRETDQLTEEEVSEVVLSFIGEYDQIPPMHSALKKNGIRLYDLARQGIEVEREARRINIFNISDLKIDLPYVYMKVACSKGTYIRSLCYDIGEKLNVGGTMAGLNRTETSIFKQEDSINVGDLTKENIQNYIITIEEALSFYPKITINSSFTKLLVNGVKVFDKRITNEKREKNVLYRVYDSEKIFIGIGKQDDEGFKIEKLLI</sequence>
<name>A0A1S8T4B0_9CLOT</name>
<comment type="function">
    <text evidence="5">Responsible for synthesis of pseudouridine from uracil-55 in the psi GC loop of transfer RNAs.</text>
</comment>
<dbReference type="NCBIfam" id="TIGR00431">
    <property type="entry name" value="TruB"/>
    <property type="match status" value="1"/>
</dbReference>
<evidence type="ECO:0000313" key="10">
    <source>
        <dbReference type="Proteomes" id="UP000190890"/>
    </source>
</evidence>
<dbReference type="Pfam" id="PF09157">
    <property type="entry name" value="TruB-C_2"/>
    <property type="match status" value="1"/>
</dbReference>
<dbReference type="SUPFAM" id="SSF55120">
    <property type="entry name" value="Pseudouridine synthase"/>
    <property type="match status" value="1"/>
</dbReference>
<dbReference type="GO" id="GO:1990481">
    <property type="term" value="P:mRNA pseudouridine synthesis"/>
    <property type="evidence" value="ECO:0007669"/>
    <property type="project" value="TreeGrafter"/>
</dbReference>
<protein>
    <recommendedName>
        <fullName evidence="5">tRNA pseudouridine synthase B</fullName>
        <ecNumber evidence="5">5.4.99.25</ecNumber>
    </recommendedName>
    <alternativeName>
        <fullName evidence="5">tRNA pseudouridine(55) synthase</fullName>
        <shortName evidence="5">Psi55 synthase</shortName>
    </alternativeName>
    <alternativeName>
        <fullName evidence="5">tRNA pseudouridylate synthase</fullName>
    </alternativeName>
    <alternativeName>
        <fullName evidence="5">tRNA-uridine isomerase</fullName>
    </alternativeName>
</protein>
<evidence type="ECO:0000259" key="8">
    <source>
        <dbReference type="Pfam" id="PF16198"/>
    </source>
</evidence>
<evidence type="ECO:0000256" key="3">
    <source>
        <dbReference type="ARBA" id="ARBA00022694"/>
    </source>
</evidence>
<dbReference type="InterPro" id="IPR032819">
    <property type="entry name" value="TruB_C"/>
</dbReference>
<evidence type="ECO:0000256" key="4">
    <source>
        <dbReference type="ARBA" id="ARBA00023235"/>
    </source>
</evidence>
<keyword evidence="10" id="KW-1185">Reference proteome</keyword>
<evidence type="ECO:0000259" key="6">
    <source>
        <dbReference type="Pfam" id="PF01509"/>
    </source>
</evidence>